<reference evidence="8" key="2">
    <citation type="submission" date="2020-09" db="EMBL/GenBank/DDBJ databases">
        <authorList>
            <person name="Sun Q."/>
            <person name="Kim S."/>
        </authorList>
    </citation>
    <scope>NUCLEOTIDE SEQUENCE</scope>
    <source>
        <strain evidence="8">KCTC 32501</strain>
    </source>
</reference>
<evidence type="ECO:0000256" key="1">
    <source>
        <dbReference type="ARBA" id="ARBA00009921"/>
    </source>
</evidence>
<evidence type="ECO:0000256" key="2">
    <source>
        <dbReference type="ARBA" id="ARBA00022722"/>
    </source>
</evidence>
<dbReference type="EC" id="3.1.-.-" evidence="6"/>
<dbReference type="GO" id="GO:0006259">
    <property type="term" value="P:DNA metabolic process"/>
    <property type="evidence" value="ECO:0007669"/>
    <property type="project" value="UniProtKB-ARBA"/>
</dbReference>
<feature type="domain" description="Exonuclease" evidence="7">
    <location>
        <begin position="21"/>
        <end position="194"/>
    </location>
</feature>
<sequence length="196" mass="22616">MTENTTQTSYSDAQITRDDNRLIWLDMEMTGLNPQADKIIELAIVITDATLVTIAEAPVWVIHQSDETLNAMDEWNTKTHGQSGLIDKVKVSTLSEAEVEQQALAFISQYIGPNKSPMCGNSIGQDRRFMVQYMPTLEKHFHYRNLDVSTLKELARRWNPRVYDAFKKETRHTALADVYESIDELKHYREHLFVKP</sequence>
<comment type="caution">
    <text evidence="8">The sequence shown here is derived from an EMBL/GenBank/DDBJ whole genome shotgun (WGS) entry which is preliminary data.</text>
</comment>
<reference evidence="8" key="1">
    <citation type="journal article" date="2014" name="Int. J. Syst. Evol. Microbiol.">
        <title>Complete genome sequence of Corynebacterium casei LMG S-19264T (=DSM 44701T), isolated from a smear-ripened cheese.</title>
        <authorList>
            <consortium name="US DOE Joint Genome Institute (JGI-PGF)"/>
            <person name="Walter F."/>
            <person name="Albersmeier A."/>
            <person name="Kalinowski J."/>
            <person name="Ruckert C."/>
        </authorList>
    </citation>
    <scope>NUCLEOTIDE SEQUENCE</scope>
    <source>
        <strain evidence="8">KCTC 32501</strain>
    </source>
</reference>
<evidence type="ECO:0000256" key="3">
    <source>
        <dbReference type="ARBA" id="ARBA00022801"/>
    </source>
</evidence>
<comment type="subcellular location">
    <subcellularLocation>
        <location evidence="6">Cytoplasm</location>
    </subcellularLocation>
</comment>
<name>A0A8J3CG00_9BURK</name>
<evidence type="ECO:0000313" key="8">
    <source>
        <dbReference type="EMBL" id="GHA66800.1"/>
    </source>
</evidence>
<feature type="active site" evidence="6">
    <location>
        <position position="143"/>
    </location>
</feature>
<keyword evidence="4 6" id="KW-0269">Exonuclease</keyword>
<proteinExistence type="inferred from homology"/>
<dbReference type="GO" id="GO:0000175">
    <property type="term" value="F:3'-5'-RNA exonuclease activity"/>
    <property type="evidence" value="ECO:0007669"/>
    <property type="project" value="InterPro"/>
</dbReference>
<dbReference type="GO" id="GO:0005737">
    <property type="term" value="C:cytoplasm"/>
    <property type="evidence" value="ECO:0007669"/>
    <property type="project" value="UniProtKB-SubCell"/>
</dbReference>
<keyword evidence="3 6" id="KW-0378">Hydrolase</keyword>
<dbReference type="NCBIfam" id="NF003765">
    <property type="entry name" value="PRK05359.1"/>
    <property type="match status" value="1"/>
</dbReference>
<evidence type="ECO:0000256" key="4">
    <source>
        <dbReference type="ARBA" id="ARBA00022839"/>
    </source>
</evidence>
<dbReference type="Proteomes" id="UP000614287">
    <property type="component" value="Unassembled WGS sequence"/>
</dbReference>
<dbReference type="InterPro" id="IPR036397">
    <property type="entry name" value="RNaseH_sf"/>
</dbReference>
<dbReference type="SMART" id="SM00479">
    <property type="entry name" value="EXOIII"/>
    <property type="match status" value="1"/>
</dbReference>
<dbReference type="PANTHER" id="PTHR11046">
    <property type="entry name" value="OLIGORIBONUCLEASE, MITOCHONDRIAL"/>
    <property type="match status" value="1"/>
</dbReference>
<dbReference type="AlphaFoldDB" id="A0A8J3CG00"/>
<keyword evidence="6" id="KW-0963">Cytoplasm</keyword>
<dbReference type="CDD" id="cd06135">
    <property type="entry name" value="Orn"/>
    <property type="match status" value="1"/>
</dbReference>
<comment type="function">
    <text evidence="6">3'-to-5' exoribonuclease specific for small oligoribonucleotides.</text>
</comment>
<dbReference type="FunFam" id="3.30.420.10:FF:000003">
    <property type="entry name" value="Oligoribonuclease"/>
    <property type="match status" value="1"/>
</dbReference>
<accession>A0A8J3CG00</accession>
<organism evidence="8 9">
    <name type="scientific">Formosimonas limnophila</name>
    <dbReference type="NCBI Taxonomy" id="1384487"/>
    <lineage>
        <taxon>Bacteria</taxon>
        <taxon>Pseudomonadati</taxon>
        <taxon>Pseudomonadota</taxon>
        <taxon>Betaproteobacteria</taxon>
        <taxon>Burkholderiales</taxon>
        <taxon>Burkholderiaceae</taxon>
        <taxon>Formosimonas</taxon>
    </lineage>
</organism>
<gene>
    <name evidence="6 8" type="primary">orn</name>
    <name evidence="8" type="ORF">GCM10009007_04150</name>
</gene>
<dbReference type="Gene3D" id="3.30.420.10">
    <property type="entry name" value="Ribonuclease H-like superfamily/Ribonuclease H"/>
    <property type="match status" value="1"/>
</dbReference>
<dbReference type="InterPro" id="IPR012337">
    <property type="entry name" value="RNaseH-like_sf"/>
</dbReference>
<keyword evidence="9" id="KW-1185">Reference proteome</keyword>
<keyword evidence="2 6" id="KW-0540">Nuclease</keyword>
<evidence type="ECO:0000256" key="5">
    <source>
        <dbReference type="ARBA" id="ARBA00070964"/>
    </source>
</evidence>
<dbReference type="InterPro" id="IPR013520">
    <property type="entry name" value="Ribonucl_H"/>
</dbReference>
<dbReference type="InterPro" id="IPR022894">
    <property type="entry name" value="Oligoribonuclease"/>
</dbReference>
<comment type="similarity">
    <text evidence="1 6">Belongs to the oligoribonuclease family.</text>
</comment>
<dbReference type="SUPFAM" id="SSF53098">
    <property type="entry name" value="Ribonuclease H-like"/>
    <property type="match status" value="1"/>
</dbReference>
<evidence type="ECO:0000256" key="6">
    <source>
        <dbReference type="HAMAP-Rule" id="MF_00045"/>
    </source>
</evidence>
<dbReference type="GO" id="GO:0003676">
    <property type="term" value="F:nucleic acid binding"/>
    <property type="evidence" value="ECO:0007669"/>
    <property type="project" value="InterPro"/>
</dbReference>
<dbReference type="Pfam" id="PF00929">
    <property type="entry name" value="RNase_T"/>
    <property type="match status" value="1"/>
</dbReference>
<dbReference type="HAMAP" id="MF_00045">
    <property type="entry name" value="Oligoribonuclease"/>
    <property type="match status" value="1"/>
</dbReference>
<dbReference type="PANTHER" id="PTHR11046:SF0">
    <property type="entry name" value="OLIGORIBONUCLEASE, MITOCHONDRIAL"/>
    <property type="match status" value="1"/>
</dbReference>
<dbReference type="EMBL" id="BMZG01000002">
    <property type="protein sequence ID" value="GHA66800.1"/>
    <property type="molecule type" value="Genomic_DNA"/>
</dbReference>
<evidence type="ECO:0000313" key="9">
    <source>
        <dbReference type="Proteomes" id="UP000614287"/>
    </source>
</evidence>
<dbReference type="RefSeq" id="WP_189490861.1">
    <property type="nucleotide sequence ID" value="NZ_BMZG01000002.1"/>
</dbReference>
<protein>
    <recommendedName>
        <fullName evidence="5 6">Oligoribonuclease</fullName>
        <ecNumber evidence="6">3.1.-.-</ecNumber>
    </recommendedName>
</protein>
<evidence type="ECO:0000259" key="7">
    <source>
        <dbReference type="SMART" id="SM00479"/>
    </source>
</evidence>